<dbReference type="InterPro" id="IPR022618">
    <property type="entry name" value="Defensin-like_20-28"/>
</dbReference>
<gene>
    <name evidence="9" type="ORF">MKW98_028404</name>
</gene>
<feature type="signal peptide" evidence="8">
    <location>
        <begin position="1"/>
        <end position="30"/>
    </location>
</feature>
<dbReference type="GO" id="GO:0050832">
    <property type="term" value="P:defense response to fungus"/>
    <property type="evidence" value="ECO:0007669"/>
    <property type="project" value="UniProtKB-KW"/>
</dbReference>
<organism evidence="9 10">
    <name type="scientific">Papaver atlanticum</name>
    <dbReference type="NCBI Taxonomy" id="357466"/>
    <lineage>
        <taxon>Eukaryota</taxon>
        <taxon>Viridiplantae</taxon>
        <taxon>Streptophyta</taxon>
        <taxon>Embryophyta</taxon>
        <taxon>Tracheophyta</taxon>
        <taxon>Spermatophyta</taxon>
        <taxon>Magnoliopsida</taxon>
        <taxon>Ranunculales</taxon>
        <taxon>Papaveraceae</taxon>
        <taxon>Papaveroideae</taxon>
        <taxon>Papaver</taxon>
    </lineage>
</organism>
<keyword evidence="3" id="KW-0964">Secreted</keyword>
<evidence type="ECO:0000256" key="2">
    <source>
        <dbReference type="ARBA" id="ARBA00006722"/>
    </source>
</evidence>
<dbReference type="GO" id="GO:0031640">
    <property type="term" value="P:killing of cells of another organism"/>
    <property type="evidence" value="ECO:0007669"/>
    <property type="project" value="UniProtKB-KW"/>
</dbReference>
<comment type="similarity">
    <text evidence="2">Belongs to the DEFL family.</text>
</comment>
<feature type="chain" id="PRO_5042108014" evidence="8">
    <location>
        <begin position="31"/>
        <end position="75"/>
    </location>
</feature>
<evidence type="ECO:0000256" key="1">
    <source>
        <dbReference type="ARBA" id="ARBA00004613"/>
    </source>
</evidence>
<reference evidence="9" key="1">
    <citation type="submission" date="2022-04" db="EMBL/GenBank/DDBJ databases">
        <title>A functionally conserved STORR gene fusion in Papaver species that diverged 16.8 million years ago.</title>
        <authorList>
            <person name="Catania T."/>
        </authorList>
    </citation>
    <scope>NUCLEOTIDE SEQUENCE</scope>
    <source>
        <strain evidence="9">S-188037</strain>
    </source>
</reference>
<comment type="subcellular location">
    <subcellularLocation>
        <location evidence="1">Secreted</location>
    </subcellularLocation>
</comment>
<comment type="caution">
    <text evidence="9">The sequence shown here is derived from an EMBL/GenBank/DDBJ whole genome shotgun (WGS) entry which is preliminary data.</text>
</comment>
<keyword evidence="7" id="KW-0611">Plant defense</keyword>
<evidence type="ECO:0000256" key="7">
    <source>
        <dbReference type="ARBA" id="ARBA00022821"/>
    </source>
</evidence>
<dbReference type="AlphaFoldDB" id="A0AAD4SY87"/>
<evidence type="ECO:0000256" key="6">
    <source>
        <dbReference type="ARBA" id="ARBA00022729"/>
    </source>
</evidence>
<evidence type="ECO:0000313" key="10">
    <source>
        <dbReference type="Proteomes" id="UP001202328"/>
    </source>
</evidence>
<dbReference type="EMBL" id="JAJJMB010008071">
    <property type="protein sequence ID" value="KAI3926268.1"/>
    <property type="molecule type" value="Genomic_DNA"/>
</dbReference>
<evidence type="ECO:0000256" key="4">
    <source>
        <dbReference type="ARBA" id="ARBA00022529"/>
    </source>
</evidence>
<evidence type="ECO:0000256" key="8">
    <source>
        <dbReference type="SAM" id="SignalP"/>
    </source>
</evidence>
<evidence type="ECO:0000313" key="9">
    <source>
        <dbReference type="EMBL" id="KAI3926268.1"/>
    </source>
</evidence>
<evidence type="ECO:0000256" key="5">
    <source>
        <dbReference type="ARBA" id="ARBA00022577"/>
    </source>
</evidence>
<keyword evidence="6 8" id="KW-0732">Signal</keyword>
<keyword evidence="5" id="KW-0295">Fungicide</keyword>
<dbReference type="GO" id="GO:0005576">
    <property type="term" value="C:extracellular region"/>
    <property type="evidence" value="ECO:0007669"/>
    <property type="project" value="UniProtKB-SubCell"/>
</dbReference>
<sequence length="75" mass="8027">MTSGKVTAIAFLLMFIVVCSDFSSVMVTDAAPPVCCGENKMANCNDDACNTFCMESCRGGVCKWRGGKHGCHCYC</sequence>
<accession>A0AAD4SY87</accession>
<name>A0AAD4SY87_9MAGN</name>
<evidence type="ECO:0000256" key="3">
    <source>
        <dbReference type="ARBA" id="ARBA00022525"/>
    </source>
</evidence>
<protein>
    <submittedName>
        <fullName evidence="9">Uncharacterized protein</fullName>
    </submittedName>
</protein>
<keyword evidence="10" id="KW-1185">Reference proteome</keyword>
<dbReference type="Pfam" id="PF10868">
    <property type="entry name" value="Defensin_like"/>
    <property type="match status" value="1"/>
</dbReference>
<keyword evidence="4" id="KW-0929">Antimicrobial</keyword>
<proteinExistence type="inferred from homology"/>
<dbReference type="Proteomes" id="UP001202328">
    <property type="component" value="Unassembled WGS sequence"/>
</dbReference>